<accession>M8C789</accession>
<comment type="subcellular location">
    <subcellularLocation>
        <location evidence="1">Nucleus</location>
    </subcellularLocation>
</comment>
<dbReference type="Gene3D" id="3.30.70.270">
    <property type="match status" value="1"/>
</dbReference>
<dbReference type="GO" id="GO:0006281">
    <property type="term" value="P:DNA repair"/>
    <property type="evidence" value="ECO:0007669"/>
    <property type="project" value="UniProtKB-KW"/>
</dbReference>
<reference evidence="15" key="1">
    <citation type="submission" date="2015-06" db="UniProtKB">
        <authorList>
            <consortium name="EnsemblPlants"/>
        </authorList>
    </citation>
    <scope>IDENTIFICATION</scope>
</reference>
<keyword evidence="9" id="KW-0460">Magnesium</keyword>
<evidence type="ECO:0000256" key="1">
    <source>
        <dbReference type="ARBA" id="ARBA00004123"/>
    </source>
</evidence>
<dbReference type="InterPro" id="IPR043502">
    <property type="entry name" value="DNA/RNA_pol_sf"/>
</dbReference>
<keyword evidence="12" id="KW-0539">Nucleus</keyword>
<dbReference type="EnsemblPlants" id="EMT10993">
    <property type="protein sequence ID" value="EMT10993"/>
    <property type="gene ID" value="F775_52231"/>
</dbReference>
<evidence type="ECO:0000256" key="2">
    <source>
        <dbReference type="ARBA" id="ARBA00010945"/>
    </source>
</evidence>
<dbReference type="FunFam" id="3.30.1490.100:FF:000001">
    <property type="entry name" value="DNA repair protein REV1"/>
    <property type="match status" value="1"/>
</dbReference>
<feature type="region of interest" description="Disordered" evidence="13">
    <location>
        <begin position="1"/>
        <end position="51"/>
    </location>
</feature>
<keyword evidence="5" id="KW-0808">Transferase</keyword>
<keyword evidence="10" id="KW-0238">DNA-binding</keyword>
<keyword evidence="7" id="KW-0479">Metal-binding</keyword>
<dbReference type="InterPro" id="IPR001126">
    <property type="entry name" value="UmuC"/>
</dbReference>
<comment type="similarity">
    <text evidence="2">Belongs to the DNA polymerase type-Y family.</text>
</comment>
<protein>
    <recommendedName>
        <fullName evidence="3">DNA repair protein REV1</fullName>
    </recommendedName>
</protein>
<evidence type="ECO:0000256" key="3">
    <source>
        <dbReference type="ARBA" id="ARBA00020399"/>
    </source>
</evidence>
<evidence type="ECO:0000256" key="11">
    <source>
        <dbReference type="ARBA" id="ARBA00023204"/>
    </source>
</evidence>
<dbReference type="GO" id="GO:0070987">
    <property type="term" value="P:error-free translesion synthesis"/>
    <property type="evidence" value="ECO:0007669"/>
    <property type="project" value="TreeGrafter"/>
</dbReference>
<evidence type="ECO:0000256" key="5">
    <source>
        <dbReference type="ARBA" id="ARBA00022679"/>
    </source>
</evidence>
<dbReference type="InterPro" id="IPR017961">
    <property type="entry name" value="DNA_pol_Y-fam_little_finger"/>
</dbReference>
<feature type="compositionally biased region" description="Polar residues" evidence="13">
    <location>
        <begin position="9"/>
        <end position="21"/>
    </location>
</feature>
<dbReference type="SUPFAM" id="SSF56672">
    <property type="entry name" value="DNA/RNA polymerases"/>
    <property type="match status" value="1"/>
</dbReference>
<dbReference type="Gene3D" id="3.40.1170.60">
    <property type="match status" value="1"/>
</dbReference>
<dbReference type="GO" id="GO:0046872">
    <property type="term" value="F:metal ion binding"/>
    <property type="evidence" value="ECO:0007669"/>
    <property type="project" value="UniProtKB-KW"/>
</dbReference>
<dbReference type="GO" id="GO:0017125">
    <property type="term" value="F:deoxycytidyl transferase activity"/>
    <property type="evidence" value="ECO:0007669"/>
    <property type="project" value="TreeGrafter"/>
</dbReference>
<evidence type="ECO:0000256" key="10">
    <source>
        <dbReference type="ARBA" id="ARBA00023125"/>
    </source>
</evidence>
<evidence type="ECO:0000313" key="15">
    <source>
        <dbReference type="EnsemblPlants" id="EMT10993"/>
    </source>
</evidence>
<dbReference type="GO" id="GO:0042276">
    <property type="term" value="P:error-prone translesion synthesis"/>
    <property type="evidence" value="ECO:0007669"/>
    <property type="project" value="TreeGrafter"/>
</dbReference>
<evidence type="ECO:0000256" key="4">
    <source>
        <dbReference type="ARBA" id="ARBA00022634"/>
    </source>
</evidence>
<dbReference type="SUPFAM" id="SSF100879">
    <property type="entry name" value="Lesion bypass DNA polymerase (Y-family), little finger domain"/>
    <property type="match status" value="1"/>
</dbReference>
<dbReference type="InterPro" id="IPR036775">
    <property type="entry name" value="DNA_pol_Y-fam_lit_finger_sf"/>
</dbReference>
<feature type="domain" description="UmuC" evidence="14">
    <location>
        <begin position="270"/>
        <end position="366"/>
    </location>
</feature>
<dbReference type="GO" id="GO:0003887">
    <property type="term" value="F:DNA-directed DNA polymerase activity"/>
    <property type="evidence" value="ECO:0007669"/>
    <property type="project" value="TreeGrafter"/>
</dbReference>
<dbReference type="Pfam" id="PF00817">
    <property type="entry name" value="IMS"/>
    <property type="match status" value="1"/>
</dbReference>
<dbReference type="InterPro" id="IPR043128">
    <property type="entry name" value="Rev_trsase/Diguanyl_cyclase"/>
</dbReference>
<evidence type="ECO:0000256" key="6">
    <source>
        <dbReference type="ARBA" id="ARBA00022695"/>
    </source>
</evidence>
<dbReference type="Gene3D" id="3.30.1490.100">
    <property type="entry name" value="DNA polymerase, Y-family, little finger domain"/>
    <property type="match status" value="1"/>
</dbReference>
<keyword evidence="8" id="KW-0227">DNA damage</keyword>
<organism evidence="15">
    <name type="scientific">Aegilops tauschii</name>
    <name type="common">Tausch's goatgrass</name>
    <name type="synonym">Aegilops squarrosa</name>
    <dbReference type="NCBI Taxonomy" id="37682"/>
    <lineage>
        <taxon>Eukaryota</taxon>
        <taxon>Viridiplantae</taxon>
        <taxon>Streptophyta</taxon>
        <taxon>Embryophyta</taxon>
        <taxon>Tracheophyta</taxon>
        <taxon>Spermatophyta</taxon>
        <taxon>Magnoliopsida</taxon>
        <taxon>Liliopsida</taxon>
        <taxon>Poales</taxon>
        <taxon>Poaceae</taxon>
        <taxon>BOP clade</taxon>
        <taxon>Pooideae</taxon>
        <taxon>Triticodae</taxon>
        <taxon>Triticeae</taxon>
        <taxon>Triticinae</taxon>
        <taxon>Aegilops</taxon>
    </lineage>
</organism>
<dbReference type="Pfam" id="PF11799">
    <property type="entry name" value="IMS_C"/>
    <property type="match status" value="1"/>
</dbReference>
<proteinExistence type="inferred from homology"/>
<sequence length="902" mass="99854">MKLSAFFSGKQNGIRYQSNQNDENKDLEFQTSSAQEGSRDQTESCEQEGPLLNVEVAEDSLSSDEHRVPLMNVEVAEDSLSSDEHEVPLMNVEVAEDSLSSDEHGVSTFEERDGEDFAVDEDDNACKIAFSESMDNDMDPELHVAQSPDATSRCSDVCGTGSVGSHLSIGSLEKDTAKSSSRSHSTLTDPNFVENYFKACSSNNLASSMFRYHNCYTILGMDWQNAILCAHSRLHFIGTWRNRYRKRFSNLPGAKSSKGNNDHSGKKKTIIHIDMDCFFVSVVIRNRPELHDKPVAVCHSDNPKGTAEISSANYPARNYGIKAGMFVRDAKARCPHLTVVPYNFDAYGEVADQFYGILHKYCTKVQDALHKDFGKKISNMLWNYCRGIDHSVVEAVQETKSVGAEVNWGVRFNENKDADNFLVNLSREVSLRLQGCGLQGRTITLKVKTRRKGAGEPLKFMGCGDCETMSRSTTMTGATDNLVTLQRIARQLFAALHVDVKEVRGVGLKMSKLEHADLGRGAQQGNMLKSWLGSSSEKLKKQCSERTCFLGNSDGAGEAYKCSPSLTGVASHSSKVKLTSGRFTRVHAAELPPLSELDLEVLKNLPPEIISEMNDMYKGELHGFLGTIKGDEGKESNSKSCVLPAVNQNSVPVCNARLHQYGERTDSMHLEKRNNIKGASDQEVQTAHASCSRANELIDTESVTRLDFMPNSLSQADFTVLQELPEDVRADLFNVIPLHRPIDPTCCTSNVTENKSLKNGGTDDPKNPVICVLPGSSQKWAEQFRVSSSLLLNAIAEQHANSISSQPLSSILEHVASLLPLCPTSGSEEWSDTLSRLSVLLTEYIHLKVDSDIEELYKCFLLLKRFSSASELFLELHNSILPLLQYGWPSSPLLYHLWLSQT</sequence>
<dbReference type="PANTHER" id="PTHR45990">
    <property type="entry name" value="DNA REPAIR PROTEIN REV1"/>
    <property type="match status" value="1"/>
</dbReference>
<evidence type="ECO:0000256" key="8">
    <source>
        <dbReference type="ARBA" id="ARBA00022763"/>
    </source>
</evidence>
<evidence type="ECO:0000259" key="14">
    <source>
        <dbReference type="PROSITE" id="PS50173"/>
    </source>
</evidence>
<name>M8C789_AEGTA</name>
<dbReference type="PROSITE" id="PS50173">
    <property type="entry name" value="UMUC"/>
    <property type="match status" value="1"/>
</dbReference>
<evidence type="ECO:0000256" key="7">
    <source>
        <dbReference type="ARBA" id="ARBA00022723"/>
    </source>
</evidence>
<evidence type="ECO:0000256" key="12">
    <source>
        <dbReference type="ARBA" id="ARBA00023242"/>
    </source>
</evidence>
<dbReference type="AlphaFoldDB" id="M8C789"/>
<evidence type="ECO:0000256" key="9">
    <source>
        <dbReference type="ARBA" id="ARBA00022842"/>
    </source>
</evidence>
<dbReference type="GO" id="GO:0005634">
    <property type="term" value="C:nucleus"/>
    <property type="evidence" value="ECO:0007669"/>
    <property type="project" value="UniProtKB-SubCell"/>
</dbReference>
<keyword evidence="11" id="KW-0234">DNA repair</keyword>
<keyword evidence="4" id="KW-0237">DNA synthesis</keyword>
<dbReference type="PANTHER" id="PTHR45990:SF1">
    <property type="entry name" value="DNA REPAIR PROTEIN REV1"/>
    <property type="match status" value="1"/>
</dbReference>
<evidence type="ECO:0000256" key="13">
    <source>
        <dbReference type="SAM" id="MobiDB-lite"/>
    </source>
</evidence>
<dbReference type="FunFam" id="3.40.1170.60:FF:000004">
    <property type="entry name" value="DNA repair protein REV1"/>
    <property type="match status" value="1"/>
</dbReference>
<keyword evidence="6" id="KW-0548">Nucleotidyltransferase</keyword>
<dbReference type="GO" id="GO:0003684">
    <property type="term" value="F:damaged DNA binding"/>
    <property type="evidence" value="ECO:0007669"/>
    <property type="project" value="InterPro"/>
</dbReference>